<dbReference type="InterPro" id="IPR052953">
    <property type="entry name" value="Ser-rich/MCO-related"/>
</dbReference>
<dbReference type="PANTHER" id="PTHR34883">
    <property type="entry name" value="SERINE-RICH PROTEIN, PUTATIVE-RELATED-RELATED"/>
    <property type="match status" value="1"/>
</dbReference>
<reference evidence="2" key="1">
    <citation type="journal article" date="2020" name="Stud. Mycol.">
        <title>101 Dothideomycetes genomes: a test case for predicting lifestyles and emergence of pathogens.</title>
        <authorList>
            <person name="Haridas S."/>
            <person name="Albert R."/>
            <person name="Binder M."/>
            <person name="Bloem J."/>
            <person name="Labutti K."/>
            <person name="Salamov A."/>
            <person name="Andreopoulos B."/>
            <person name="Baker S."/>
            <person name="Barry K."/>
            <person name="Bills G."/>
            <person name="Bluhm B."/>
            <person name="Cannon C."/>
            <person name="Castanera R."/>
            <person name="Culley D."/>
            <person name="Daum C."/>
            <person name="Ezra D."/>
            <person name="Gonzalez J."/>
            <person name="Henrissat B."/>
            <person name="Kuo A."/>
            <person name="Liang C."/>
            <person name="Lipzen A."/>
            <person name="Lutzoni F."/>
            <person name="Magnuson J."/>
            <person name="Mondo S."/>
            <person name="Nolan M."/>
            <person name="Ohm R."/>
            <person name="Pangilinan J."/>
            <person name="Park H.-J."/>
            <person name="Ramirez L."/>
            <person name="Alfaro M."/>
            <person name="Sun H."/>
            <person name="Tritt A."/>
            <person name="Yoshinaga Y."/>
            <person name="Zwiers L.-H."/>
            <person name="Turgeon B."/>
            <person name="Goodwin S."/>
            <person name="Spatafora J."/>
            <person name="Crous P."/>
            <person name="Grigoriev I."/>
        </authorList>
    </citation>
    <scope>NUCLEOTIDE SEQUENCE</scope>
    <source>
        <strain evidence="2">CBS 130266</strain>
    </source>
</reference>
<dbReference type="InterPro" id="IPR008972">
    <property type="entry name" value="Cupredoxin"/>
</dbReference>
<feature type="region of interest" description="Disordered" evidence="1">
    <location>
        <begin position="1"/>
        <end position="21"/>
    </location>
</feature>
<dbReference type="EMBL" id="MU007037">
    <property type="protein sequence ID" value="KAF2430661.1"/>
    <property type="molecule type" value="Genomic_DNA"/>
</dbReference>
<dbReference type="PANTHER" id="PTHR34883:SF4">
    <property type="entry name" value="CUPREDOXIN"/>
    <property type="match status" value="1"/>
</dbReference>
<dbReference type="OrthoDB" id="1921208at2759"/>
<dbReference type="Gene3D" id="2.60.40.420">
    <property type="entry name" value="Cupredoxins - blue copper proteins"/>
    <property type="match status" value="1"/>
</dbReference>
<evidence type="ECO:0000313" key="3">
    <source>
        <dbReference type="Proteomes" id="UP000800235"/>
    </source>
</evidence>
<protein>
    <submittedName>
        <fullName evidence="2">Uncharacterized protein</fullName>
    </submittedName>
</protein>
<gene>
    <name evidence="2" type="ORF">EJ08DRAFT_633377</name>
</gene>
<feature type="region of interest" description="Disordered" evidence="1">
    <location>
        <begin position="162"/>
        <end position="187"/>
    </location>
</feature>
<accession>A0A9P4NSY4</accession>
<comment type="caution">
    <text evidence="2">The sequence shown here is derived from an EMBL/GenBank/DDBJ whole genome shotgun (WGS) entry which is preliminary data.</text>
</comment>
<organism evidence="2 3">
    <name type="scientific">Tothia fuscella</name>
    <dbReference type="NCBI Taxonomy" id="1048955"/>
    <lineage>
        <taxon>Eukaryota</taxon>
        <taxon>Fungi</taxon>
        <taxon>Dikarya</taxon>
        <taxon>Ascomycota</taxon>
        <taxon>Pezizomycotina</taxon>
        <taxon>Dothideomycetes</taxon>
        <taxon>Pleosporomycetidae</taxon>
        <taxon>Venturiales</taxon>
        <taxon>Cylindrosympodiaceae</taxon>
        <taxon>Tothia</taxon>
    </lineage>
</organism>
<dbReference type="AlphaFoldDB" id="A0A9P4NSY4"/>
<proteinExistence type="predicted"/>
<name>A0A9P4NSY4_9PEZI</name>
<dbReference type="SUPFAM" id="SSF49503">
    <property type="entry name" value="Cupredoxins"/>
    <property type="match status" value="1"/>
</dbReference>
<sequence length="248" mass="24573">MVGGFSPAASPGGQPTPQFQFTPESVVAQPGDTVRFMFMGMNHSVVQTSFDAPCQPMANGQNTHTGFTSGVQPNPSNQLAGAPTVDLPIKSTDPLFMSTLSTQSCNLGMVFTVNPPQDRNLVLFKSNALKSSVAGTLKNAQIIAAGAPPAQVASTISIAPQGNGNAAATPAAPGGPQASGVQQGGAAPSVIAGQGQTGNGQACGCMCLCGAGSFPANAGQGAFGGTLGAMPGKSLSPVNVTPTIINQC</sequence>
<keyword evidence="3" id="KW-1185">Reference proteome</keyword>
<evidence type="ECO:0000313" key="2">
    <source>
        <dbReference type="EMBL" id="KAF2430661.1"/>
    </source>
</evidence>
<dbReference type="CDD" id="cd00920">
    <property type="entry name" value="Cupredoxin"/>
    <property type="match status" value="1"/>
</dbReference>
<dbReference type="Proteomes" id="UP000800235">
    <property type="component" value="Unassembled WGS sequence"/>
</dbReference>
<evidence type="ECO:0000256" key="1">
    <source>
        <dbReference type="SAM" id="MobiDB-lite"/>
    </source>
</evidence>